<keyword evidence="2" id="KW-1185">Reference proteome</keyword>
<sequence length="458" mass="53702">MLQIEEYDDNHNYRRLVNDSQIFHNALQYVLRGETRFHVQNEGSKDFDLVYIDNDKKAKSDVSFPDSDFYRDEIIYPPYYFYDEKDLEKINLYLLDGFEEIFFEDANEYTISVAMLAIKHTSLTVRFKDINVLLFPWLKSQVTIGDKPLSDKTIYVQKNYYSDLTKTDHFSSLSLFHCLFLFQWLTDLPKKQIKYLELSIRRTEGIGSILSSYNKARQALQRHNIKVVLEPNSTRYRQSTLSKYFSVEEAPADMDDTNTIYVKCFNCFILTSFIDRHEANIDLTTLNPVFLQQMKEYADAIIESKKILGVLLRGTDVILANYVGLYRPVNIDACIRIIDERLKQYNYDKIFLATEDSYYLKRMRDAFPHKIIAIAQERHSRDEFKNVKYISDLEKCKSSGGNYYNRVEDNLVNYIYAMYMLARCESLIANCMCSGVNIATAFNGGKYVRKEIASAMLR</sequence>
<protein>
    <submittedName>
        <fullName evidence="1">Uncharacterized protein</fullName>
    </submittedName>
</protein>
<accession>A0A0B2JVJ7</accession>
<name>A0A0B2JVJ7_9FIRM</name>
<dbReference type="Gene3D" id="3.40.50.11350">
    <property type="match status" value="1"/>
</dbReference>
<reference evidence="1 2" key="1">
    <citation type="journal article" date="2013" name="PLoS ONE">
        <title>Identification and characterization of three novel lipases belonging to families II and V from Anaerovibrio lipolyticus 5ST.</title>
        <authorList>
            <person name="Prive F."/>
            <person name="Kaderbhai N.N."/>
            <person name="Girdwood S."/>
            <person name="Worgan H.J."/>
            <person name="Pinloche E."/>
            <person name="Scollan N.D."/>
            <person name="Huws S.A."/>
            <person name="Newbold C.J."/>
        </authorList>
    </citation>
    <scope>NUCLEOTIDE SEQUENCE [LARGE SCALE GENOMIC DNA]</scope>
    <source>
        <strain evidence="1 2">5S</strain>
    </source>
</reference>
<dbReference type="EMBL" id="JSCE01000103">
    <property type="protein sequence ID" value="KHM52355.1"/>
    <property type="molecule type" value="Genomic_DNA"/>
</dbReference>
<dbReference type="Proteomes" id="UP000030993">
    <property type="component" value="Unassembled WGS sequence"/>
</dbReference>
<evidence type="ECO:0000313" key="1">
    <source>
        <dbReference type="EMBL" id="KHM52355.1"/>
    </source>
</evidence>
<dbReference type="AlphaFoldDB" id="A0A0B2JVJ7"/>
<evidence type="ECO:0000313" key="2">
    <source>
        <dbReference type="Proteomes" id="UP000030993"/>
    </source>
</evidence>
<dbReference type="RefSeq" id="WP_039207234.1">
    <property type="nucleotide sequence ID" value="NZ_JSCE01000103.1"/>
</dbReference>
<proteinExistence type="predicted"/>
<comment type="caution">
    <text evidence="1">The sequence shown here is derived from an EMBL/GenBank/DDBJ whole genome shotgun (WGS) entry which is preliminary data.</text>
</comment>
<gene>
    <name evidence="1" type="ORF">NZ47_05335</name>
</gene>
<organism evidence="1 2">
    <name type="scientific">Anaerovibrio lipolyticus</name>
    <dbReference type="NCBI Taxonomy" id="82374"/>
    <lineage>
        <taxon>Bacteria</taxon>
        <taxon>Bacillati</taxon>
        <taxon>Bacillota</taxon>
        <taxon>Negativicutes</taxon>
        <taxon>Selenomonadales</taxon>
        <taxon>Selenomonadaceae</taxon>
        <taxon>Anaerovibrio</taxon>
    </lineage>
</organism>